<reference evidence="2" key="1">
    <citation type="submission" date="2016-10" db="EMBL/GenBank/DDBJ databases">
        <authorList>
            <person name="Varghese N."/>
            <person name="Submissions S."/>
        </authorList>
    </citation>
    <scope>NUCLEOTIDE SEQUENCE [LARGE SCALE GENOMIC DNA]</scope>
    <source>
        <strain evidence="2">DSM 13327</strain>
    </source>
</reference>
<keyword evidence="2" id="KW-1185">Reference proteome</keyword>
<dbReference type="AlphaFoldDB" id="A0A1I4QGE0"/>
<accession>A0A1I4QGE0</accession>
<name>A0A1I4QGE0_9FIRM</name>
<dbReference type="Proteomes" id="UP000199520">
    <property type="component" value="Unassembled WGS sequence"/>
</dbReference>
<dbReference type="EMBL" id="FOTS01000100">
    <property type="protein sequence ID" value="SFM39182.1"/>
    <property type="molecule type" value="Genomic_DNA"/>
</dbReference>
<dbReference type="RefSeq" id="WP_090944783.1">
    <property type="nucleotide sequence ID" value="NZ_FOTS01000100.1"/>
</dbReference>
<dbReference type="STRING" id="1123291.SAMN04490355_11001"/>
<gene>
    <name evidence="1" type="ORF">SAMN04490355_11001</name>
</gene>
<dbReference type="OrthoDB" id="2974745at2"/>
<evidence type="ECO:0000313" key="2">
    <source>
        <dbReference type="Proteomes" id="UP000199520"/>
    </source>
</evidence>
<proteinExistence type="predicted"/>
<evidence type="ECO:0000313" key="1">
    <source>
        <dbReference type="EMBL" id="SFM39182.1"/>
    </source>
</evidence>
<sequence>MIDRINFEPSDYRYDHLEPTAEEIANFLIKFQSKFSTFCEFLRLSAKWEKASYRNELNKWQAAIKGRRKPVAFDTQLFSDLIEAFFGVCLNDNDIKKMRGLVPEKLLNKIFQDRHNGKEIKDGYGCIVAIDGRRIEYICASPFNDREDSDLNRKTVDVGTWDGNKAEFLEVKVSPMGFHTKDIKYLNLLAQEMKKVELGYDVYLVALDDKELTRSRLNCLSDYVENSFSLIGREEIFSLREAI</sequence>
<protein>
    <submittedName>
        <fullName evidence="1">Uncharacterized protein</fullName>
    </submittedName>
</protein>
<organism evidence="1 2">
    <name type="scientific">Pelosinus propionicus DSM 13327</name>
    <dbReference type="NCBI Taxonomy" id="1123291"/>
    <lineage>
        <taxon>Bacteria</taxon>
        <taxon>Bacillati</taxon>
        <taxon>Bacillota</taxon>
        <taxon>Negativicutes</taxon>
        <taxon>Selenomonadales</taxon>
        <taxon>Sporomusaceae</taxon>
        <taxon>Pelosinus</taxon>
    </lineage>
</organism>